<proteinExistence type="predicted"/>
<accession>A0ABR1L423</accession>
<keyword evidence="2" id="KW-0479">Metal-binding</keyword>
<dbReference type="Gene3D" id="4.10.240.10">
    <property type="entry name" value="Zn(2)-C6 fungal-type DNA-binding domain"/>
    <property type="match status" value="1"/>
</dbReference>
<dbReference type="Proteomes" id="UP001360953">
    <property type="component" value="Unassembled WGS sequence"/>
</dbReference>
<name>A0ABR1L423_9PEZI</name>
<keyword evidence="7" id="KW-1185">Reference proteome</keyword>
<evidence type="ECO:0000256" key="1">
    <source>
        <dbReference type="ARBA" id="ARBA00004123"/>
    </source>
</evidence>
<dbReference type="PANTHER" id="PTHR31001:SF90">
    <property type="entry name" value="CENTROMERE DNA-BINDING PROTEIN COMPLEX CBF3 SUBUNIT B"/>
    <property type="match status" value="1"/>
</dbReference>
<sequence>MLPVQILFGCLKAPGYSGSELLQFSVFKYPFPASECFLFSSFGFVACATTFGVSGGHPGGQSDHNICTHFPRTCPVLTSATRHIAMKRNAQGQPVITGQRWTQPSVSCQLCRTKKLRCDRSQPCSNCSTRGAQCVYAGQGPAPSSSSTMPGSAMPPVEEILQRLQNLERAVFKKGDPQTNAPGLLSSPDNNASGLLSSSMALVRHGAISVTQEETPNAEPTGNDDTSRWLEGIATTPNSVLSLTTHATAERNDSPLNLLSSLAGRNQKPTSGRLCDQLPARKHALELLDHFALVVDCKYRLLHVPSTRTIVEETYQGLIEGTEPPRTTLLLLFSIFASSAYFWTKNLSDKLQVSLATARNAFNVFSKIAVSLVDQDGQTVKPSMMALQAISILTHLFNNSDGFSTTFHLLRSMGCLMAQSLRIHHLDTPQSQHERKVNGSNMIEVEVKRRIWWHIVSSDWLLSFLGGPQEGTYAINPKQMRVSYPVNADDELITTSEAHCNLPLTVPTSMSSFIQRIKLAELCREVVDSLPSTLLEPRELDYDMVLNLNAKFQDYLKALPFFFQLDPANIERSRNICRERPYIAWQRTMVHFSAQTRICRLHRPFLLEGSSNPKYAFSRMTCIRAAHAVLELRRSMDDLEPRELDGTRFVHVMHHVFMAAVILATNACFDPNEPNVEARKAEVMAACKVLERDTQESTIASRGLQKGIDTLRGMLQKHKSPPDAYQTGQNAESFGGGSNMPYSSFGKDCEGLGDPGDSRAGKGADDVPHTWSEGPQDGIVDPGEHWDQLWSDFFDVAPGLDTPNWNSLLNDMDFSLGPG</sequence>
<dbReference type="InterPro" id="IPR007219">
    <property type="entry name" value="XnlR_reg_dom"/>
</dbReference>
<evidence type="ECO:0000313" key="7">
    <source>
        <dbReference type="Proteomes" id="UP001360953"/>
    </source>
</evidence>
<evidence type="ECO:0000313" key="6">
    <source>
        <dbReference type="EMBL" id="KAK7529474.1"/>
    </source>
</evidence>
<evidence type="ECO:0000256" key="2">
    <source>
        <dbReference type="ARBA" id="ARBA00022723"/>
    </source>
</evidence>
<dbReference type="CDD" id="cd12148">
    <property type="entry name" value="fungal_TF_MHR"/>
    <property type="match status" value="1"/>
</dbReference>
<feature type="region of interest" description="Disordered" evidence="4">
    <location>
        <begin position="750"/>
        <end position="773"/>
    </location>
</feature>
<evidence type="ECO:0000256" key="3">
    <source>
        <dbReference type="ARBA" id="ARBA00023242"/>
    </source>
</evidence>
<dbReference type="InterPro" id="IPR050613">
    <property type="entry name" value="Sec_Metabolite_Reg"/>
</dbReference>
<comment type="subcellular location">
    <subcellularLocation>
        <location evidence="1">Nucleus</location>
    </subcellularLocation>
</comment>
<evidence type="ECO:0000259" key="5">
    <source>
        <dbReference type="PROSITE" id="PS50048"/>
    </source>
</evidence>
<dbReference type="Pfam" id="PF04082">
    <property type="entry name" value="Fungal_trans"/>
    <property type="match status" value="1"/>
</dbReference>
<evidence type="ECO:0000256" key="4">
    <source>
        <dbReference type="SAM" id="MobiDB-lite"/>
    </source>
</evidence>
<dbReference type="InterPro" id="IPR036864">
    <property type="entry name" value="Zn2-C6_fun-type_DNA-bd_sf"/>
</dbReference>
<organism evidence="6 7">
    <name type="scientific">Phyllosticta citribraziliensis</name>
    <dbReference type="NCBI Taxonomy" id="989973"/>
    <lineage>
        <taxon>Eukaryota</taxon>
        <taxon>Fungi</taxon>
        <taxon>Dikarya</taxon>
        <taxon>Ascomycota</taxon>
        <taxon>Pezizomycotina</taxon>
        <taxon>Dothideomycetes</taxon>
        <taxon>Dothideomycetes incertae sedis</taxon>
        <taxon>Botryosphaeriales</taxon>
        <taxon>Phyllostictaceae</taxon>
        <taxon>Phyllosticta</taxon>
    </lineage>
</organism>
<dbReference type="SUPFAM" id="SSF57701">
    <property type="entry name" value="Zn2/Cys6 DNA-binding domain"/>
    <property type="match status" value="1"/>
</dbReference>
<feature type="domain" description="Zn(2)-C6 fungal-type" evidence="5">
    <location>
        <begin position="107"/>
        <end position="136"/>
    </location>
</feature>
<feature type="compositionally biased region" description="Basic and acidic residues" evidence="4">
    <location>
        <begin position="756"/>
        <end position="768"/>
    </location>
</feature>
<protein>
    <submittedName>
        <fullName evidence="6">Zn(II)2Cys6 transcription factor</fullName>
    </submittedName>
</protein>
<dbReference type="GeneID" id="92027123"/>
<dbReference type="PROSITE" id="PS00463">
    <property type="entry name" value="ZN2_CY6_FUNGAL_1"/>
    <property type="match status" value="1"/>
</dbReference>
<dbReference type="EMBL" id="JBBPEH010000016">
    <property type="protein sequence ID" value="KAK7529474.1"/>
    <property type="molecule type" value="Genomic_DNA"/>
</dbReference>
<gene>
    <name evidence="6" type="ORF">J3D65DRAFT_167547</name>
</gene>
<dbReference type="RefSeq" id="XP_066649924.1">
    <property type="nucleotide sequence ID" value="XM_066794217.1"/>
</dbReference>
<dbReference type="SMART" id="SM00066">
    <property type="entry name" value="GAL4"/>
    <property type="match status" value="1"/>
</dbReference>
<dbReference type="Pfam" id="PF00172">
    <property type="entry name" value="Zn_clus"/>
    <property type="match status" value="1"/>
</dbReference>
<reference evidence="6 7" key="1">
    <citation type="submission" date="2024-04" db="EMBL/GenBank/DDBJ databases">
        <title>Phyllosticta paracitricarpa is synonymous to the EU quarantine fungus P. citricarpa based on phylogenomic analyses.</title>
        <authorList>
            <consortium name="Lawrence Berkeley National Laboratory"/>
            <person name="Van ingen-buijs V.A."/>
            <person name="Van westerhoven A.C."/>
            <person name="Haridas S."/>
            <person name="Skiadas P."/>
            <person name="Martin F."/>
            <person name="Groenewald J.Z."/>
            <person name="Crous P.W."/>
            <person name="Seidl M.F."/>
        </authorList>
    </citation>
    <scope>NUCLEOTIDE SEQUENCE [LARGE SCALE GENOMIC DNA]</scope>
    <source>
        <strain evidence="6 7">CPC 17464</strain>
    </source>
</reference>
<dbReference type="InterPro" id="IPR001138">
    <property type="entry name" value="Zn2Cys6_DnaBD"/>
</dbReference>
<dbReference type="PANTHER" id="PTHR31001">
    <property type="entry name" value="UNCHARACTERIZED TRANSCRIPTIONAL REGULATORY PROTEIN"/>
    <property type="match status" value="1"/>
</dbReference>
<dbReference type="CDD" id="cd00067">
    <property type="entry name" value="GAL4"/>
    <property type="match status" value="1"/>
</dbReference>
<comment type="caution">
    <text evidence="6">The sequence shown here is derived from an EMBL/GenBank/DDBJ whole genome shotgun (WGS) entry which is preliminary data.</text>
</comment>
<dbReference type="PROSITE" id="PS50048">
    <property type="entry name" value="ZN2_CY6_FUNGAL_2"/>
    <property type="match status" value="1"/>
</dbReference>
<keyword evidence="3" id="KW-0539">Nucleus</keyword>